<protein>
    <recommendedName>
        <fullName evidence="1">RNase H type-1 domain-containing protein</fullName>
    </recommendedName>
</protein>
<dbReference type="InterPro" id="IPR002156">
    <property type="entry name" value="RNaseH_domain"/>
</dbReference>
<dbReference type="EMBL" id="JAZDWU010000008">
    <property type="protein sequence ID" value="KAK9994953.1"/>
    <property type="molecule type" value="Genomic_DNA"/>
</dbReference>
<reference evidence="2 3" key="1">
    <citation type="submission" date="2024-01" db="EMBL/GenBank/DDBJ databases">
        <title>A telomere-to-telomere, gap-free genome of sweet tea (Lithocarpus litseifolius).</title>
        <authorList>
            <person name="Zhou J."/>
        </authorList>
    </citation>
    <scope>NUCLEOTIDE SEQUENCE [LARGE SCALE GENOMIC DNA]</scope>
    <source>
        <strain evidence="2">Zhou-2022a</strain>
        <tissue evidence="2">Leaf</tissue>
    </source>
</reference>
<feature type="domain" description="RNase H type-1" evidence="1">
    <location>
        <begin position="27"/>
        <end position="68"/>
    </location>
</feature>
<dbReference type="GO" id="GO:0003676">
    <property type="term" value="F:nucleic acid binding"/>
    <property type="evidence" value="ECO:0007669"/>
    <property type="project" value="InterPro"/>
</dbReference>
<sequence>MVSSYRRSVAVPAQLTMALTDSVPNSSPSSIQKVVEGAKFRLQNFKAWLAQHVHRNCNTAAHALARHARNVMDYIVWVEDTPPLILKHIRMDVISLGLSPS</sequence>
<dbReference type="Proteomes" id="UP001459277">
    <property type="component" value="Unassembled WGS sequence"/>
</dbReference>
<proteinExistence type="predicted"/>
<evidence type="ECO:0000313" key="3">
    <source>
        <dbReference type="Proteomes" id="UP001459277"/>
    </source>
</evidence>
<evidence type="ECO:0000313" key="2">
    <source>
        <dbReference type="EMBL" id="KAK9994953.1"/>
    </source>
</evidence>
<accession>A0AAW2CBU3</accession>
<name>A0AAW2CBU3_9ROSI</name>
<gene>
    <name evidence="2" type="ORF">SO802_024656</name>
</gene>
<comment type="caution">
    <text evidence="2">The sequence shown here is derived from an EMBL/GenBank/DDBJ whole genome shotgun (WGS) entry which is preliminary data.</text>
</comment>
<evidence type="ECO:0000259" key="1">
    <source>
        <dbReference type="Pfam" id="PF13456"/>
    </source>
</evidence>
<dbReference type="GO" id="GO:0004523">
    <property type="term" value="F:RNA-DNA hybrid ribonuclease activity"/>
    <property type="evidence" value="ECO:0007669"/>
    <property type="project" value="InterPro"/>
</dbReference>
<dbReference type="AlphaFoldDB" id="A0AAW2CBU3"/>
<organism evidence="2 3">
    <name type="scientific">Lithocarpus litseifolius</name>
    <dbReference type="NCBI Taxonomy" id="425828"/>
    <lineage>
        <taxon>Eukaryota</taxon>
        <taxon>Viridiplantae</taxon>
        <taxon>Streptophyta</taxon>
        <taxon>Embryophyta</taxon>
        <taxon>Tracheophyta</taxon>
        <taxon>Spermatophyta</taxon>
        <taxon>Magnoliopsida</taxon>
        <taxon>eudicotyledons</taxon>
        <taxon>Gunneridae</taxon>
        <taxon>Pentapetalae</taxon>
        <taxon>rosids</taxon>
        <taxon>fabids</taxon>
        <taxon>Fagales</taxon>
        <taxon>Fagaceae</taxon>
        <taxon>Lithocarpus</taxon>
    </lineage>
</organism>
<dbReference type="Pfam" id="PF13456">
    <property type="entry name" value="RVT_3"/>
    <property type="match status" value="1"/>
</dbReference>
<keyword evidence="3" id="KW-1185">Reference proteome</keyword>